<dbReference type="InterPro" id="IPR050276">
    <property type="entry name" value="MshD_Acetyltransferase"/>
</dbReference>
<dbReference type="PROSITE" id="PS51186">
    <property type="entry name" value="GNAT"/>
    <property type="match status" value="1"/>
</dbReference>
<dbReference type="SUPFAM" id="SSF55729">
    <property type="entry name" value="Acyl-CoA N-acyltransferases (Nat)"/>
    <property type="match status" value="1"/>
</dbReference>
<dbReference type="PANTHER" id="PTHR43617">
    <property type="entry name" value="L-AMINO ACID N-ACETYLTRANSFERASE"/>
    <property type="match status" value="1"/>
</dbReference>
<sequence>MSIQIRPATLDDVSALVDFNQLMARETEGKTLNPDTLSAGVRQLVDTPAFGFYLVAEQDDQIVGSLMVTYEWSDWRNGLFWWIQSVYVKPENRRQGIYSGLYHEVQRLGEQAGNVCGYRLYVEKENTQAQATYEHLGMVESHYLMYESQ</sequence>
<feature type="domain" description="N-acetyltransferase" evidence="1">
    <location>
        <begin position="3"/>
        <end position="149"/>
    </location>
</feature>
<dbReference type="CDD" id="cd04301">
    <property type="entry name" value="NAT_SF"/>
    <property type="match status" value="1"/>
</dbReference>
<accession>A0A2S2E4A7</accession>
<dbReference type="Pfam" id="PF00583">
    <property type="entry name" value="Acetyltransf_1"/>
    <property type="match status" value="1"/>
</dbReference>
<dbReference type="OrthoDB" id="9805924at2"/>
<dbReference type="AlphaFoldDB" id="A0A2S2E4A7"/>
<protein>
    <recommendedName>
        <fullName evidence="1">N-acetyltransferase domain-containing protein</fullName>
    </recommendedName>
</protein>
<dbReference type="GO" id="GO:0016747">
    <property type="term" value="F:acyltransferase activity, transferring groups other than amino-acyl groups"/>
    <property type="evidence" value="ECO:0007669"/>
    <property type="project" value="InterPro"/>
</dbReference>
<name>A0A2S2E4A7_9ALTE</name>
<dbReference type="Gene3D" id="3.40.630.30">
    <property type="match status" value="1"/>
</dbReference>
<gene>
    <name evidence="2" type="ORF">HMF8227_01872</name>
</gene>
<dbReference type="InterPro" id="IPR000182">
    <property type="entry name" value="GNAT_dom"/>
</dbReference>
<keyword evidence="3" id="KW-1185">Reference proteome</keyword>
<evidence type="ECO:0000313" key="3">
    <source>
        <dbReference type="Proteomes" id="UP000245728"/>
    </source>
</evidence>
<organism evidence="2 3">
    <name type="scientific">Saliniradius amylolyticus</name>
    <dbReference type="NCBI Taxonomy" id="2183582"/>
    <lineage>
        <taxon>Bacteria</taxon>
        <taxon>Pseudomonadati</taxon>
        <taxon>Pseudomonadota</taxon>
        <taxon>Gammaproteobacteria</taxon>
        <taxon>Alteromonadales</taxon>
        <taxon>Alteromonadaceae</taxon>
        <taxon>Saliniradius</taxon>
    </lineage>
</organism>
<evidence type="ECO:0000259" key="1">
    <source>
        <dbReference type="PROSITE" id="PS51186"/>
    </source>
</evidence>
<proteinExistence type="predicted"/>
<dbReference type="KEGG" id="salh:HMF8227_01872"/>
<evidence type="ECO:0000313" key="2">
    <source>
        <dbReference type="EMBL" id="AWL12342.1"/>
    </source>
</evidence>
<dbReference type="PANTHER" id="PTHR43617:SF38">
    <property type="entry name" value="N-ACETYLTRANSFERASE DOMAIN-CONTAINING PROTEIN"/>
    <property type="match status" value="1"/>
</dbReference>
<dbReference type="InterPro" id="IPR016181">
    <property type="entry name" value="Acyl_CoA_acyltransferase"/>
</dbReference>
<dbReference type="EMBL" id="CP029347">
    <property type="protein sequence ID" value="AWL12342.1"/>
    <property type="molecule type" value="Genomic_DNA"/>
</dbReference>
<reference evidence="2 3" key="1">
    <citation type="submission" date="2018-05" db="EMBL/GenBank/DDBJ databases">
        <title>Salinimonas sp. HMF8227 Genome sequencing and assembly.</title>
        <authorList>
            <person name="Kang H."/>
            <person name="Kang J."/>
            <person name="Cha I."/>
            <person name="Kim H."/>
            <person name="Joh K."/>
        </authorList>
    </citation>
    <scope>NUCLEOTIDE SEQUENCE [LARGE SCALE GENOMIC DNA]</scope>
    <source>
        <strain evidence="2 3">HMF8227</strain>
    </source>
</reference>
<dbReference type="Proteomes" id="UP000245728">
    <property type="component" value="Chromosome"/>
</dbReference>